<dbReference type="PANTHER" id="PTHR42693:SF33">
    <property type="entry name" value="ARYLSULFATASE"/>
    <property type="match status" value="1"/>
</dbReference>
<proteinExistence type="inferred from homology"/>
<keyword evidence="4" id="KW-0106">Calcium</keyword>
<dbReference type="InterPro" id="IPR050738">
    <property type="entry name" value="Sulfatase"/>
</dbReference>
<dbReference type="Gene3D" id="3.40.720.10">
    <property type="entry name" value="Alkaline Phosphatase, subunit A"/>
    <property type="match status" value="2"/>
</dbReference>
<dbReference type="Proteomes" id="UP000001294">
    <property type="component" value="Unassembled WGS sequence"/>
</dbReference>
<evidence type="ECO:0000256" key="4">
    <source>
        <dbReference type="ARBA" id="ARBA00022837"/>
    </source>
</evidence>
<evidence type="ECO:0000259" key="5">
    <source>
        <dbReference type="Pfam" id="PF00884"/>
    </source>
</evidence>
<dbReference type="STRING" id="441960.B6QLZ0"/>
<keyword evidence="2" id="KW-0479">Metal-binding</keyword>
<keyword evidence="3" id="KW-0378">Hydrolase</keyword>
<gene>
    <name evidence="6" type="ORF">PMAA_058970</name>
</gene>
<dbReference type="GO" id="GO:0004065">
    <property type="term" value="F:arylsulfatase activity"/>
    <property type="evidence" value="ECO:0007669"/>
    <property type="project" value="TreeGrafter"/>
</dbReference>
<feature type="domain" description="Sulfatase N-terminal" evidence="5">
    <location>
        <begin position="19"/>
        <end position="411"/>
    </location>
</feature>
<dbReference type="HOGENOM" id="CLU_292232_0_0_1"/>
<keyword evidence="7" id="KW-1185">Reference proteome</keyword>
<dbReference type="Gene3D" id="3.30.1120.10">
    <property type="match status" value="1"/>
</dbReference>
<evidence type="ECO:0000256" key="1">
    <source>
        <dbReference type="ARBA" id="ARBA00008779"/>
    </source>
</evidence>
<name>B6QLZ0_TALMQ</name>
<protein>
    <submittedName>
        <fullName evidence="6">Arylsulfatase, putative</fullName>
    </submittedName>
</protein>
<dbReference type="InterPro" id="IPR000917">
    <property type="entry name" value="Sulfatase_N"/>
</dbReference>
<dbReference type="SUPFAM" id="SSF53649">
    <property type="entry name" value="Alkaline phosphatase-like"/>
    <property type="match status" value="2"/>
</dbReference>
<dbReference type="GO" id="GO:0046872">
    <property type="term" value="F:metal ion binding"/>
    <property type="evidence" value="ECO:0007669"/>
    <property type="project" value="UniProtKB-KW"/>
</dbReference>
<dbReference type="Pfam" id="PF00884">
    <property type="entry name" value="Sulfatase"/>
    <property type="match status" value="2"/>
</dbReference>
<evidence type="ECO:0000313" key="6">
    <source>
        <dbReference type="EMBL" id="EEA22117.1"/>
    </source>
</evidence>
<dbReference type="EMBL" id="DS995903">
    <property type="protein sequence ID" value="EEA22117.1"/>
    <property type="molecule type" value="Genomic_DNA"/>
</dbReference>
<dbReference type="InterPro" id="IPR017850">
    <property type="entry name" value="Alkaline_phosphatase_core_sf"/>
</dbReference>
<accession>B6QLZ0</accession>
<reference evidence="7" key="1">
    <citation type="journal article" date="2015" name="Genome Announc.">
        <title>Genome sequence of the AIDS-associated pathogen Penicillium marneffei (ATCC18224) and its near taxonomic relative Talaromyces stipitatus (ATCC10500).</title>
        <authorList>
            <person name="Nierman W.C."/>
            <person name="Fedorova-Abrams N.D."/>
            <person name="Andrianopoulos A."/>
        </authorList>
    </citation>
    <scope>NUCLEOTIDE SEQUENCE [LARGE SCALE GENOMIC DNA]</scope>
    <source>
        <strain evidence="7">ATCC 18224 / CBS 334.59 / QM 7333</strain>
    </source>
</reference>
<dbReference type="InterPro" id="IPR024607">
    <property type="entry name" value="Sulfatase_CS"/>
</dbReference>
<dbReference type="VEuPathDB" id="FungiDB:PMAA_058970"/>
<organism evidence="6 7">
    <name type="scientific">Talaromyces marneffei (strain ATCC 18224 / CBS 334.59 / QM 7333)</name>
    <name type="common">Penicillium marneffei</name>
    <dbReference type="NCBI Taxonomy" id="441960"/>
    <lineage>
        <taxon>Eukaryota</taxon>
        <taxon>Fungi</taxon>
        <taxon>Dikarya</taxon>
        <taxon>Ascomycota</taxon>
        <taxon>Pezizomycotina</taxon>
        <taxon>Eurotiomycetes</taxon>
        <taxon>Eurotiomycetidae</taxon>
        <taxon>Eurotiales</taxon>
        <taxon>Trichocomaceae</taxon>
        <taxon>Talaromyces</taxon>
        <taxon>Talaromyces sect. Talaromyces</taxon>
    </lineage>
</organism>
<dbReference type="PhylomeDB" id="B6QLZ0"/>
<evidence type="ECO:0000256" key="2">
    <source>
        <dbReference type="ARBA" id="ARBA00022723"/>
    </source>
</evidence>
<feature type="domain" description="Sulfatase N-terminal" evidence="5">
    <location>
        <begin position="518"/>
        <end position="895"/>
    </location>
</feature>
<dbReference type="PROSITE" id="PS00149">
    <property type="entry name" value="SULFATASE_2"/>
    <property type="match status" value="2"/>
</dbReference>
<dbReference type="AlphaFoldDB" id="B6QLZ0"/>
<evidence type="ECO:0000313" key="7">
    <source>
        <dbReference type="Proteomes" id="UP000001294"/>
    </source>
</evidence>
<evidence type="ECO:0000256" key="3">
    <source>
        <dbReference type="ARBA" id="ARBA00022801"/>
    </source>
</evidence>
<dbReference type="PROSITE" id="PS00523">
    <property type="entry name" value="SULFATASE_1"/>
    <property type="match status" value="1"/>
</dbReference>
<sequence>MSNYRNCSRSIMSASSKKPNFLIILADDLGFSDTAPYGGEIATPNLQKLASEGLCMTDFHTAASCSPTRAMLLSGTDAHIAGLGAMQERMRKFPEIFKDRPGYEGYLNFRVAALPEILQDNGYLTMMSGKWHLGLTKEVAPCSRGFTKVFSTLPGAGNHYNHEPQLYEKPKALFKGNKGLWMKDDEFIDGETDLPKDFYSSNFFTDSLLSFLKNRNDSQKEQPFFSYLAFTAPHWPLQAPPEVVEKYRGWYDDGPLALRDRRLKSLIERGLVPEDVEPAPLHTMNTTPWTELSDEEKKKSSRAMEVYAAMVDLIDVNIGRVYDYLESTGELDNTFIVFMSDNGAEGNLLEAIPVLAGATLDDVIKKYCNNSLENIGNHDSFVWYGPQWASASTAPSRGAKSYTTEGGIRCPCIEQLGIAAVRVGKWKGVYLPPPRGPGKWELYDISKDKGEIHDLADAYPDKMAEMIAHYETYYQESGLFDSNSIFETSIFGFYPQALSSTLLPSQVSDHNRSCTMRPNIIFIMADDHAAKAISCYGADLNQTPNLDRIATEGMRFNHCYVTNSICTPSRATILTGTHNHVNGVRTLASVLDNRLPNVAKQLRVAGGYQTALVGKWHLGEGKAHEPTGFDYWSVLPGQGDYHDPKMIEMGTPVAEQGYATDIITDKSIEWIKRRDPSGPFFLMCHHKAPHRSWEYHPKHKGLYQDDIKIPDTFTDDYKNRARAAAVTKMRVADDLTYKDLSLVQPEGGNEVGEPLFPGSRERKIPNPADVTGLILLDRETGAKYTFETSQQLAEFKFQRYMKRYLRTIASIDENVGRMLDFLDVEDLTNDTVVIYTSDQGFFLGEHGFFDKRFMYEESFQMPFLIRYPREIPAGRVNDKDIISNVGFAPTFLHLASLGVPTYMQGVSFRPLLQGCTPSDWQQVAYHRYWMHKDCFSNAYAHYGIRDQRYKLIYWYNEGLGLEGTQPGGEEKEWELFDCEEDPLELFNSYDDPRYADVVRLMTEKLNRKMLEIGDEPLHMHELTTTVNGMGVKTLKDMVSTRNY</sequence>
<dbReference type="CDD" id="cd16031">
    <property type="entry name" value="G6S_like"/>
    <property type="match status" value="1"/>
</dbReference>
<dbReference type="OrthoDB" id="103349at2759"/>
<dbReference type="PANTHER" id="PTHR42693">
    <property type="entry name" value="ARYLSULFATASE FAMILY MEMBER"/>
    <property type="match status" value="1"/>
</dbReference>
<comment type="similarity">
    <text evidence="1">Belongs to the sulfatase family.</text>
</comment>